<reference evidence="20" key="1">
    <citation type="journal article" date="2014" name="Int. J. Syst. Evol. Microbiol.">
        <title>Complete genome of a new Firmicutes species belonging to the dominant human colonic microbiota ('Ruminococcus bicirculans') reveals two chromosomes and a selective capacity to utilize plant glucans.</title>
        <authorList>
            <consortium name="NISC Comparative Sequencing Program"/>
            <person name="Wegmann U."/>
            <person name="Louis P."/>
            <person name="Goesmann A."/>
            <person name="Henrissat B."/>
            <person name="Duncan S.H."/>
            <person name="Flint H.J."/>
        </authorList>
    </citation>
    <scope>NUCLEOTIDE SEQUENCE</scope>
    <source>
        <strain evidence="20">CGMCC 1.15287</strain>
    </source>
</reference>
<proteinExistence type="inferred from homology"/>
<evidence type="ECO:0000256" key="7">
    <source>
        <dbReference type="ARBA" id="ARBA00022679"/>
    </source>
</evidence>
<dbReference type="GO" id="GO:0005524">
    <property type="term" value="F:ATP binding"/>
    <property type="evidence" value="ECO:0007669"/>
    <property type="project" value="UniProtKB-KW"/>
</dbReference>
<dbReference type="Pfam" id="PF02706">
    <property type="entry name" value="Wzz"/>
    <property type="match status" value="1"/>
</dbReference>
<dbReference type="Pfam" id="PF13614">
    <property type="entry name" value="AAA_31"/>
    <property type="match status" value="1"/>
</dbReference>
<evidence type="ECO:0000313" key="20">
    <source>
        <dbReference type="EMBL" id="GGH14512.1"/>
    </source>
</evidence>
<feature type="transmembrane region" description="Helical" evidence="16">
    <location>
        <begin position="494"/>
        <end position="513"/>
    </location>
</feature>
<reference evidence="21 22" key="3">
    <citation type="submission" date="2020-08" db="EMBL/GenBank/DDBJ databases">
        <title>Genomic Encyclopedia of Type Strains, Phase IV (KMG-IV): sequencing the most valuable type-strain genomes for metagenomic binning, comparative biology and taxonomic classification.</title>
        <authorList>
            <person name="Goeker M."/>
        </authorList>
    </citation>
    <scope>NUCLEOTIDE SEQUENCE [LARGE SCALE GENOMIC DNA]</scope>
    <source>
        <strain evidence="21 22">DSM 100774</strain>
    </source>
</reference>
<dbReference type="FunFam" id="3.40.50.300:FF:000527">
    <property type="entry name" value="Tyrosine-protein kinase etk"/>
    <property type="match status" value="1"/>
</dbReference>
<comment type="caution">
    <text evidence="21">The sequence shown here is derived from an EMBL/GenBank/DDBJ whole genome shotgun (WGS) entry which is preliminary data.</text>
</comment>
<evidence type="ECO:0000256" key="6">
    <source>
        <dbReference type="ARBA" id="ARBA00022519"/>
    </source>
</evidence>
<evidence type="ECO:0000256" key="1">
    <source>
        <dbReference type="ARBA" id="ARBA00004429"/>
    </source>
</evidence>
<evidence type="ECO:0000256" key="5">
    <source>
        <dbReference type="ARBA" id="ARBA00022475"/>
    </source>
</evidence>
<dbReference type="GO" id="GO:0005886">
    <property type="term" value="C:plasma membrane"/>
    <property type="evidence" value="ECO:0007669"/>
    <property type="project" value="UniProtKB-SubCell"/>
</dbReference>
<keyword evidence="8 16" id="KW-0812">Transmembrane</keyword>
<evidence type="ECO:0000256" key="16">
    <source>
        <dbReference type="SAM" id="Phobius"/>
    </source>
</evidence>
<feature type="domain" description="Polysaccharide chain length determinant N-terminal" evidence="17">
    <location>
        <begin position="17"/>
        <end position="112"/>
    </location>
</feature>
<dbReference type="AlphaFoldDB" id="A0A7W6KDU9"/>
<evidence type="ECO:0000256" key="4">
    <source>
        <dbReference type="ARBA" id="ARBA00011903"/>
    </source>
</evidence>
<keyword evidence="7" id="KW-0808">Transferase</keyword>
<keyword evidence="14" id="KW-0829">Tyrosine-protein kinase</keyword>
<evidence type="ECO:0000313" key="22">
    <source>
        <dbReference type="Proteomes" id="UP000532273"/>
    </source>
</evidence>
<feature type="transmembrane region" description="Helical" evidence="16">
    <location>
        <begin position="31"/>
        <end position="49"/>
    </location>
</feature>
<keyword evidence="6" id="KW-0997">Cell inner membrane</keyword>
<comment type="subcellular location">
    <subcellularLocation>
        <location evidence="1">Cell inner membrane</location>
        <topology evidence="1">Multi-pass membrane protein</topology>
    </subcellularLocation>
</comment>
<reference evidence="20" key="4">
    <citation type="submission" date="2024-05" db="EMBL/GenBank/DDBJ databases">
        <authorList>
            <person name="Sun Q."/>
            <person name="Zhou Y."/>
        </authorList>
    </citation>
    <scope>NUCLEOTIDE SEQUENCE</scope>
    <source>
        <strain evidence="20">CGMCC 1.15287</strain>
    </source>
</reference>
<dbReference type="EMBL" id="BMHZ01000003">
    <property type="protein sequence ID" value="GGH14512.1"/>
    <property type="molecule type" value="Genomic_DNA"/>
</dbReference>
<dbReference type="SUPFAM" id="SSF52540">
    <property type="entry name" value="P-loop containing nucleoside triphosphate hydrolases"/>
    <property type="match status" value="1"/>
</dbReference>
<evidence type="ECO:0000256" key="9">
    <source>
        <dbReference type="ARBA" id="ARBA00022741"/>
    </source>
</evidence>
<dbReference type="InterPro" id="IPR005702">
    <property type="entry name" value="Wzc-like_C"/>
</dbReference>
<evidence type="ECO:0000256" key="2">
    <source>
        <dbReference type="ARBA" id="ARBA00007316"/>
    </source>
</evidence>
<dbReference type="InterPro" id="IPR003856">
    <property type="entry name" value="LPS_length_determ_N"/>
</dbReference>
<dbReference type="Gene3D" id="3.40.50.300">
    <property type="entry name" value="P-loop containing nucleotide triphosphate hydrolases"/>
    <property type="match status" value="1"/>
</dbReference>
<evidence type="ECO:0000256" key="11">
    <source>
        <dbReference type="ARBA" id="ARBA00022840"/>
    </source>
</evidence>
<comment type="similarity">
    <text evidence="3">Belongs to the etk/wzc family.</text>
</comment>
<evidence type="ECO:0000259" key="19">
    <source>
        <dbReference type="Pfam" id="PF13807"/>
    </source>
</evidence>
<dbReference type="Proteomes" id="UP000532273">
    <property type="component" value="Unassembled WGS sequence"/>
</dbReference>
<evidence type="ECO:0000259" key="18">
    <source>
        <dbReference type="Pfam" id="PF13614"/>
    </source>
</evidence>
<keyword evidence="9" id="KW-0547">Nucleotide-binding</keyword>
<evidence type="ECO:0000256" key="3">
    <source>
        <dbReference type="ARBA" id="ARBA00008883"/>
    </source>
</evidence>
<keyword evidence="23" id="KW-1185">Reference proteome</keyword>
<evidence type="ECO:0000256" key="10">
    <source>
        <dbReference type="ARBA" id="ARBA00022777"/>
    </source>
</evidence>
<evidence type="ECO:0000256" key="12">
    <source>
        <dbReference type="ARBA" id="ARBA00022989"/>
    </source>
</evidence>
<comment type="catalytic activity">
    <reaction evidence="15">
        <text>L-tyrosyl-[protein] + ATP = O-phospho-L-tyrosyl-[protein] + ADP + H(+)</text>
        <dbReference type="Rhea" id="RHEA:10596"/>
        <dbReference type="Rhea" id="RHEA-COMP:10136"/>
        <dbReference type="Rhea" id="RHEA-COMP:20101"/>
        <dbReference type="ChEBI" id="CHEBI:15378"/>
        <dbReference type="ChEBI" id="CHEBI:30616"/>
        <dbReference type="ChEBI" id="CHEBI:46858"/>
        <dbReference type="ChEBI" id="CHEBI:61978"/>
        <dbReference type="ChEBI" id="CHEBI:456216"/>
        <dbReference type="EC" id="2.7.10.2"/>
    </reaction>
</comment>
<evidence type="ECO:0000313" key="23">
    <source>
        <dbReference type="Proteomes" id="UP000642938"/>
    </source>
</evidence>
<keyword evidence="5" id="KW-1003">Cell membrane</keyword>
<gene>
    <name evidence="20" type="ORF">GCM10007422_35920</name>
    <name evidence="21" type="ORF">GGQ60_003849</name>
</gene>
<evidence type="ECO:0000256" key="15">
    <source>
        <dbReference type="ARBA" id="ARBA00051245"/>
    </source>
</evidence>
<feature type="domain" description="AAA" evidence="18">
    <location>
        <begin position="579"/>
        <end position="708"/>
    </location>
</feature>
<evidence type="ECO:0000256" key="14">
    <source>
        <dbReference type="ARBA" id="ARBA00023137"/>
    </source>
</evidence>
<dbReference type="PANTHER" id="PTHR32309">
    <property type="entry name" value="TYROSINE-PROTEIN KINASE"/>
    <property type="match status" value="1"/>
</dbReference>
<organism evidence="21 22">
    <name type="scientific">Pedobacter zeae</name>
    <dbReference type="NCBI Taxonomy" id="1737356"/>
    <lineage>
        <taxon>Bacteria</taxon>
        <taxon>Pseudomonadati</taxon>
        <taxon>Bacteroidota</taxon>
        <taxon>Sphingobacteriia</taxon>
        <taxon>Sphingobacteriales</taxon>
        <taxon>Sphingobacteriaceae</taxon>
        <taxon>Pedobacter</taxon>
    </lineage>
</organism>
<evidence type="ECO:0000259" key="17">
    <source>
        <dbReference type="Pfam" id="PF02706"/>
    </source>
</evidence>
<dbReference type="InterPro" id="IPR050445">
    <property type="entry name" value="Bact_polysacc_biosynth/exp"/>
</dbReference>
<evidence type="ECO:0000256" key="13">
    <source>
        <dbReference type="ARBA" id="ARBA00023136"/>
    </source>
</evidence>
<dbReference type="GO" id="GO:0004715">
    <property type="term" value="F:non-membrane spanning protein tyrosine kinase activity"/>
    <property type="evidence" value="ECO:0007669"/>
    <property type="project" value="UniProtKB-EC"/>
</dbReference>
<dbReference type="InterPro" id="IPR027417">
    <property type="entry name" value="P-loop_NTPase"/>
</dbReference>
<dbReference type="Proteomes" id="UP000642938">
    <property type="component" value="Unassembled WGS sequence"/>
</dbReference>
<dbReference type="CDD" id="cd05387">
    <property type="entry name" value="BY-kinase"/>
    <property type="match status" value="1"/>
</dbReference>
<dbReference type="InterPro" id="IPR025669">
    <property type="entry name" value="AAA_dom"/>
</dbReference>
<accession>A0A7W6KDU9</accession>
<keyword evidence="12 16" id="KW-1133">Transmembrane helix</keyword>
<evidence type="ECO:0000313" key="21">
    <source>
        <dbReference type="EMBL" id="MBB4109840.1"/>
    </source>
</evidence>
<dbReference type="GO" id="GO:0042802">
    <property type="term" value="F:identical protein binding"/>
    <property type="evidence" value="ECO:0007669"/>
    <property type="project" value="UniProtKB-ARBA"/>
</dbReference>
<keyword evidence="10 20" id="KW-0418">Kinase</keyword>
<dbReference type="Pfam" id="PF13807">
    <property type="entry name" value="GNVR"/>
    <property type="match status" value="1"/>
</dbReference>
<dbReference type="InterPro" id="IPR032807">
    <property type="entry name" value="GNVR"/>
</dbReference>
<keyword evidence="11" id="KW-0067">ATP-binding</keyword>
<dbReference type="EC" id="2.7.10.2" evidence="4"/>
<evidence type="ECO:0000256" key="8">
    <source>
        <dbReference type="ARBA" id="ARBA00022692"/>
    </source>
</evidence>
<dbReference type="EMBL" id="JACIEF010000003">
    <property type="protein sequence ID" value="MBB4109840.1"/>
    <property type="molecule type" value="Genomic_DNA"/>
</dbReference>
<reference evidence="23" key="2">
    <citation type="journal article" date="2019" name="Int. J. Syst. Evol. Microbiol.">
        <title>The Global Catalogue of Microorganisms (GCM) 10K type strain sequencing project: providing services to taxonomists for standard genome sequencing and annotation.</title>
        <authorList>
            <consortium name="The Broad Institute Genomics Platform"/>
            <consortium name="The Broad Institute Genome Sequencing Center for Infectious Disease"/>
            <person name="Wu L."/>
            <person name="Ma J."/>
        </authorList>
    </citation>
    <scope>NUCLEOTIDE SEQUENCE [LARGE SCALE GENOMIC DNA]</scope>
    <source>
        <strain evidence="23">CGMCC 1.15287</strain>
    </source>
</reference>
<dbReference type="PANTHER" id="PTHR32309:SF13">
    <property type="entry name" value="FERRIC ENTEROBACTIN TRANSPORT PROTEIN FEPE"/>
    <property type="match status" value="1"/>
</dbReference>
<keyword evidence="13 16" id="KW-0472">Membrane</keyword>
<dbReference type="RefSeq" id="WP_183767130.1">
    <property type="nucleotide sequence ID" value="NZ_BMHZ01000003.1"/>
</dbReference>
<feature type="domain" description="Tyrosine-protein kinase G-rich" evidence="19">
    <location>
        <begin position="436"/>
        <end position="514"/>
    </location>
</feature>
<protein>
    <recommendedName>
        <fullName evidence="4">non-specific protein-tyrosine kinase</fullName>
        <ecNumber evidence="4">2.7.10.2</ecNumber>
    </recommendedName>
</protein>
<sequence length="782" mass="87374">MNQESDRNLGQHVEVEGINLKEIFSKLTEKWFVFVISFILCLFVAFFYIKLTPPSFQVNSKILVNDDEKGGSLGKQSSGLMDLGGLLGAKNSVDNEAEILKTRFLMEQVVRQMQLNIIYSKGGTLVNRELYNSPFKLDIIKGVDTIQPAKFVVKKLSLNKLKITSKSFEKIVKWNEAFSFNGVGIIQIKPIDATGMDNGDYFVSVSSIDERVAFLMKQLSVSVTNKQVSIIDLGLTYPVPKKGEDILNTLIEKYTLGNLADKNAIADSTYKFIKERLSKIAVELGDVENQEESFKEANQLADMSEQGKLLVQNTGEFGAELAKAETQVAILNDLEAYLKDESKNKRVFPTSLLPQDMVFSGLLNQYNALLIERDKQLLSVTEESPFIKNIDNQISGLRAGILANIQSTKNTFVVTRNKLRSQLNRVESQISGVPKIEKNYLKLARNKGIKQELYVFLMQKAEETAISKTSNISVAKIIDPPKSQVNPISPKKSFVYIVAFIVSFLIPIAFIFVQDLFSTSIKTKEDINMLTDVPIIGEISHNNSSDNLIVANQSRSAISEQFRALRTNLSFYLKNANEKVILLTSSMSGEGKSFTAINLGNILALAGKKVLLMELDLRKPGLSAKLEVANDIGFSNYTIDNKIKAENIIKPLGINKNMFIISSGPLPPNPAETLMSEKMPELVMNLKSEFDYIIMDAPPIGVIADAQLLSMYADVTLYLVRQNITQKNQINLVQDLYVSGKMKNLGIVVNDIVSKYYGYGYGYGTYGDTIKEKWYKNLFKRS</sequence>
<comment type="similarity">
    <text evidence="2">Belongs to the CpsD/CapB family.</text>
</comment>
<name>A0A7W6KDU9_9SPHI</name>
<dbReference type="NCBIfam" id="TIGR01007">
    <property type="entry name" value="eps_fam"/>
    <property type="match status" value="1"/>
</dbReference>